<comment type="caution">
    <text evidence="3">The sequence shown here is derived from an EMBL/GenBank/DDBJ whole genome shotgun (WGS) entry which is preliminary data.</text>
</comment>
<sequence length="817" mass="82441">MRLFDLPPPLIGQIAILLVSASPGTAEFLNFSTTSTTLTSEVNVGSYIVSGLGGATETLDTTSTPLPVATSTGFDYASSCNAASYSYSSASSAYGNDHYYNVTNTTTFEYTYTTAPAPPSSHATSLTSLCDGYPRVVGKATISNASSRVVTSATTYPVTYSVAATDYTSPSPSCYIGTRDCSLLWNSYSTSLSSAAAQTDGYYDNPPLCETNTATTTSATTCTDCQIVAASARLLYWPVTTVPGTGDLCNKSAETITKTPTGPPSSFVTAGITITSPTVALSFGGLQRQDDCGATTDTIVAVNPDEVFTVRGYHALFSHYSFNYADLNYRCASNTSNTSGTPDWERDDCYQAVPADAYFAGLQEASNNYMRQNGTEGLTIWPDYHPQVMVPDTMMPAISSIWGKGCIIHPLGVWDPPVALTQQSEIDGVTTPAHAPATTTTSEDPGVTASGPVKLNPQETAVGPTTPTQPSPTTSSTSMSVVTAAYPQVASTQTKLVGPGSDSESSTTIILAPSPIIAVTGTKLSVPGEDSASPVTAYSPAIAVTGTKLIVSGGGSADPGTTSSPSPNKESAAGVLVSILGGSSQQDAVQQASRPQDPGQASQGPASAVMSILGDDAQARQSQVANDPAAGGVSQAIGAGGAHAPINQQGSTISAIQDPASASLSQVIAFGSQTATVTRPTSSPGVAILADITLSEGGPAATISGHSVSVATGGVVLVDGVTASAASLSGHSNTGSAGSAGSATTSNGSSTSLSDLPTTNRVSGSQTGPGAANPSSATGASASGTTNSSSTDEKWSMFGMSAVMAAIMAAIMAVIVL</sequence>
<dbReference type="EMBL" id="JAUTXT010000011">
    <property type="protein sequence ID" value="KAK3676128.1"/>
    <property type="molecule type" value="Genomic_DNA"/>
</dbReference>
<evidence type="ECO:0000313" key="4">
    <source>
        <dbReference type="Proteomes" id="UP001274830"/>
    </source>
</evidence>
<evidence type="ECO:0000256" key="2">
    <source>
        <dbReference type="SAM" id="Phobius"/>
    </source>
</evidence>
<organism evidence="3 4">
    <name type="scientific">Recurvomyces mirabilis</name>
    <dbReference type="NCBI Taxonomy" id="574656"/>
    <lineage>
        <taxon>Eukaryota</taxon>
        <taxon>Fungi</taxon>
        <taxon>Dikarya</taxon>
        <taxon>Ascomycota</taxon>
        <taxon>Pezizomycotina</taxon>
        <taxon>Dothideomycetes</taxon>
        <taxon>Dothideomycetidae</taxon>
        <taxon>Mycosphaerellales</taxon>
        <taxon>Teratosphaeriaceae</taxon>
        <taxon>Recurvomyces</taxon>
    </lineage>
</organism>
<feature type="compositionally biased region" description="Polar residues" evidence="1">
    <location>
        <begin position="753"/>
        <end position="766"/>
    </location>
</feature>
<keyword evidence="2" id="KW-1133">Transmembrane helix</keyword>
<feature type="compositionally biased region" description="Polar residues" evidence="1">
    <location>
        <begin position="584"/>
        <end position="605"/>
    </location>
</feature>
<dbReference type="AlphaFoldDB" id="A0AAE0WR50"/>
<keyword evidence="2" id="KW-0472">Membrane</keyword>
<feature type="compositionally biased region" description="Low complexity" evidence="1">
    <location>
        <begin position="464"/>
        <end position="478"/>
    </location>
</feature>
<feature type="compositionally biased region" description="Low complexity" evidence="1">
    <location>
        <begin position="768"/>
        <end position="790"/>
    </location>
</feature>
<proteinExistence type="predicted"/>
<accession>A0AAE0WR50</accession>
<name>A0AAE0WR50_9PEZI</name>
<feature type="transmembrane region" description="Helical" evidence="2">
    <location>
        <begin position="795"/>
        <end position="816"/>
    </location>
</feature>
<keyword evidence="4" id="KW-1185">Reference proteome</keyword>
<feature type="region of interest" description="Disordered" evidence="1">
    <location>
        <begin position="430"/>
        <end position="480"/>
    </location>
</feature>
<evidence type="ECO:0000313" key="3">
    <source>
        <dbReference type="EMBL" id="KAK3676128.1"/>
    </source>
</evidence>
<feature type="region of interest" description="Disordered" evidence="1">
    <location>
        <begin position="728"/>
        <end position="792"/>
    </location>
</feature>
<gene>
    <name evidence="3" type="ORF">LTR78_003878</name>
</gene>
<feature type="region of interest" description="Disordered" evidence="1">
    <location>
        <begin position="584"/>
        <end position="607"/>
    </location>
</feature>
<reference evidence="3" key="1">
    <citation type="submission" date="2023-07" db="EMBL/GenBank/DDBJ databases">
        <title>Black Yeasts Isolated from many extreme environments.</title>
        <authorList>
            <person name="Coleine C."/>
            <person name="Stajich J.E."/>
            <person name="Selbmann L."/>
        </authorList>
    </citation>
    <scope>NUCLEOTIDE SEQUENCE</scope>
    <source>
        <strain evidence="3">CCFEE 5485</strain>
    </source>
</reference>
<protein>
    <submittedName>
        <fullName evidence="3">Uncharacterized protein</fullName>
    </submittedName>
</protein>
<evidence type="ECO:0000256" key="1">
    <source>
        <dbReference type="SAM" id="MobiDB-lite"/>
    </source>
</evidence>
<feature type="compositionally biased region" description="Low complexity" evidence="1">
    <location>
        <begin position="732"/>
        <end position="752"/>
    </location>
</feature>
<keyword evidence="2" id="KW-0812">Transmembrane</keyword>
<dbReference type="Proteomes" id="UP001274830">
    <property type="component" value="Unassembled WGS sequence"/>
</dbReference>
<feature type="compositionally biased region" description="Low complexity" evidence="1">
    <location>
        <begin position="430"/>
        <end position="441"/>
    </location>
</feature>